<accession>A0A1S8TL04</accession>
<dbReference type="InterPro" id="IPR027417">
    <property type="entry name" value="P-loop_NTPase"/>
</dbReference>
<gene>
    <name evidence="1" type="ORF">CLPUN_19650</name>
</gene>
<proteinExistence type="predicted"/>
<dbReference type="RefSeq" id="WP_077847119.1">
    <property type="nucleotide sequence ID" value="NZ_LZZM01000127.1"/>
</dbReference>
<sequence>MNIENSIIFINDEDKTEAVINCYQIEDDKIEVKLNNGESNIYGDSQVKWSTKFEPIELRNVVIYENEVQMTNLLKAIIFEEFDKIRIIFKDGSNKLYSRDKLVIRDNGLEEPIVENNFMYFKEISKQLDLYNDYDGVSKILEKISVINPNSALVNYLNPKSIEIGYDFDFAIYPFGFNLKQREAVEKALNSKINIIESSSIADRTEVILNVAATAVLEGKNVVIVTKDDFSALKYLEILKQSDIDFTVNHLKENETNSFQNNCEQWLRNPSGKFEHENLSEKKAALVSIQNELVKKLENQTKIESLEVQKSYLIFDNAELEKAIESNEVKIPASVLSFSTEKLLAFKEEYSSIIKKQGHISFLRKIMFIFKYNILDFGFYNIKPEILEKVLSEAYNNLKIDEIDIEIKLLQSNLDKNKINMEIEQFKKKSMEVLKSGLYEYLKNSKEMNISQIEGEDETLNKKINYPILTSARDFFINTINNNCIFDYVILDEAADMDIVTGALAFARGRNLIIIDDLNEIQTKLDDTIANELVEIFDKNQVNPAYKYLDNSLISSLNQLFEKVPKTVFSKKYKGNNRT</sequence>
<evidence type="ECO:0000313" key="2">
    <source>
        <dbReference type="Proteomes" id="UP000190890"/>
    </source>
</evidence>
<dbReference type="Gene3D" id="3.40.50.300">
    <property type="entry name" value="P-loop containing nucleotide triphosphate hydrolases"/>
    <property type="match status" value="1"/>
</dbReference>
<keyword evidence="2" id="KW-1185">Reference proteome</keyword>
<dbReference type="Proteomes" id="UP000190890">
    <property type="component" value="Unassembled WGS sequence"/>
</dbReference>
<name>A0A1S8TL04_9CLOT</name>
<protein>
    <submittedName>
        <fullName evidence="1">Uncharacterized protein</fullName>
    </submittedName>
</protein>
<dbReference type="OrthoDB" id="9757917at2"/>
<organism evidence="1 2">
    <name type="scientific">Clostridium puniceum</name>
    <dbReference type="NCBI Taxonomy" id="29367"/>
    <lineage>
        <taxon>Bacteria</taxon>
        <taxon>Bacillati</taxon>
        <taxon>Bacillota</taxon>
        <taxon>Clostridia</taxon>
        <taxon>Eubacteriales</taxon>
        <taxon>Clostridiaceae</taxon>
        <taxon>Clostridium</taxon>
    </lineage>
</organism>
<dbReference type="STRING" id="29367.CLPUN_19650"/>
<comment type="caution">
    <text evidence="1">The sequence shown here is derived from an EMBL/GenBank/DDBJ whole genome shotgun (WGS) entry which is preliminary data.</text>
</comment>
<evidence type="ECO:0000313" key="1">
    <source>
        <dbReference type="EMBL" id="OOM78356.1"/>
    </source>
</evidence>
<dbReference type="AlphaFoldDB" id="A0A1S8TL04"/>
<dbReference type="EMBL" id="LZZM01000127">
    <property type="protein sequence ID" value="OOM78356.1"/>
    <property type="molecule type" value="Genomic_DNA"/>
</dbReference>
<reference evidence="1 2" key="1">
    <citation type="submission" date="2016-05" db="EMBL/GenBank/DDBJ databases">
        <title>Microbial solvent formation.</title>
        <authorList>
            <person name="Poehlein A."/>
            <person name="Montoya Solano J.D."/>
            <person name="Flitsch S."/>
            <person name="Krabben P."/>
            <person name="Duerre P."/>
            <person name="Daniel R."/>
        </authorList>
    </citation>
    <scope>NUCLEOTIDE SEQUENCE [LARGE SCALE GENOMIC DNA]</scope>
    <source>
        <strain evidence="1 2">DSM 2619</strain>
    </source>
</reference>